<dbReference type="Proteomes" id="UP000033079">
    <property type="component" value="Chromosome"/>
</dbReference>
<protein>
    <recommendedName>
        <fullName evidence="1">Streptomycin biosynthesis protein StrF domain-containing protein</fullName>
    </recommendedName>
</protein>
<accession>A0A0E3LR07</accession>
<dbReference type="HOGENOM" id="CLU_091578_0_0_2"/>
<evidence type="ECO:0000313" key="3">
    <source>
        <dbReference type="Proteomes" id="UP000033079"/>
    </source>
</evidence>
<dbReference type="SUPFAM" id="SSF53448">
    <property type="entry name" value="Nucleotide-diphospho-sugar transferases"/>
    <property type="match status" value="1"/>
</dbReference>
<dbReference type="InterPro" id="IPR059123">
    <property type="entry name" value="StrF_dom"/>
</dbReference>
<proteinExistence type="predicted"/>
<feature type="domain" description="Streptomycin biosynthesis protein StrF" evidence="1">
    <location>
        <begin position="4"/>
        <end position="178"/>
    </location>
</feature>
<gene>
    <name evidence="2" type="ORF">MSBR2_2675</name>
</gene>
<dbReference type="Gene3D" id="3.90.550.10">
    <property type="entry name" value="Spore Coat Polysaccharide Biosynthesis Protein SpsA, Chain A"/>
    <property type="match status" value="1"/>
</dbReference>
<dbReference type="InterPro" id="IPR029044">
    <property type="entry name" value="Nucleotide-diphossugar_trans"/>
</dbReference>
<dbReference type="KEGG" id="mbar:MSBR2_2675"/>
<dbReference type="PATRIC" id="fig|1434106.5.peg.3428"/>
<name>A0A0E3LR07_METBA</name>
<dbReference type="Pfam" id="PF13712">
    <property type="entry name" value="Glyco_tranf_2_5"/>
    <property type="match status" value="1"/>
</dbReference>
<reference evidence="2 3" key="1">
    <citation type="submission" date="2014-07" db="EMBL/GenBank/DDBJ databases">
        <title>Methanogenic archaea and the global carbon cycle.</title>
        <authorList>
            <person name="Henriksen J.R."/>
            <person name="Luke J."/>
            <person name="Reinhart S."/>
            <person name="Benedict M.N."/>
            <person name="Youngblut N.D."/>
            <person name="Metcalf M.E."/>
            <person name="Whitaker R.J."/>
            <person name="Metcalf W.W."/>
        </authorList>
    </citation>
    <scope>NUCLEOTIDE SEQUENCE [LARGE SCALE GENOMIC DNA]</scope>
    <source>
        <strain evidence="2 3">227</strain>
    </source>
</reference>
<organism evidence="2 3">
    <name type="scientific">Methanosarcina barkeri 227</name>
    <dbReference type="NCBI Taxonomy" id="1434106"/>
    <lineage>
        <taxon>Archaea</taxon>
        <taxon>Methanobacteriati</taxon>
        <taxon>Methanobacteriota</taxon>
        <taxon>Stenosarchaea group</taxon>
        <taxon>Methanomicrobia</taxon>
        <taxon>Methanosarcinales</taxon>
        <taxon>Methanosarcinaceae</taxon>
        <taxon>Methanosarcina</taxon>
    </lineage>
</organism>
<sequence>MISVVCVYNNEKIFNNFLLKSLKNQNAKFELIGIDNTSNEFKSAAEALNYGGEKAANKYIMFAHQDVSFLTDSWLKNTEKLLDSISNLGIAGVAGMSESGRSNPERGRNIITHGRPPKAWPWGNRIQKPVPVQTLDECLVIIPKHTFDVLKFDEKTCDGWHLYAVDYCLSAKEQGFGVYALPMEIYHLSRGADNKKKFQSIRGPLPDEYYEILDKLIKKYSDMYTRIYTTCGDWSTSYPAVLQRSYYMQRLIVHLDKIFNSRSNL</sequence>
<dbReference type="AlphaFoldDB" id="A0A0E3LR07"/>
<evidence type="ECO:0000259" key="1">
    <source>
        <dbReference type="Pfam" id="PF13712"/>
    </source>
</evidence>
<evidence type="ECO:0000313" key="2">
    <source>
        <dbReference type="EMBL" id="AKB59191.1"/>
    </source>
</evidence>
<dbReference type="EMBL" id="CP009530">
    <property type="protein sequence ID" value="AKB59191.1"/>
    <property type="molecule type" value="Genomic_DNA"/>
</dbReference>
<dbReference type="CDD" id="cd00761">
    <property type="entry name" value="Glyco_tranf_GTA_type"/>
    <property type="match status" value="1"/>
</dbReference>